<dbReference type="AlphaFoldDB" id="A0A166FJP5"/>
<evidence type="ECO:0000313" key="2">
    <source>
        <dbReference type="Proteomes" id="UP000076532"/>
    </source>
</evidence>
<proteinExistence type="predicted"/>
<keyword evidence="2" id="KW-1185">Reference proteome</keyword>
<evidence type="ECO:0000313" key="1">
    <source>
        <dbReference type="EMBL" id="KZP16880.1"/>
    </source>
</evidence>
<reference evidence="1 2" key="1">
    <citation type="journal article" date="2016" name="Mol. Biol. Evol.">
        <title>Comparative Genomics of Early-Diverging Mushroom-Forming Fungi Provides Insights into the Origins of Lignocellulose Decay Capabilities.</title>
        <authorList>
            <person name="Nagy L.G."/>
            <person name="Riley R."/>
            <person name="Tritt A."/>
            <person name="Adam C."/>
            <person name="Daum C."/>
            <person name="Floudas D."/>
            <person name="Sun H."/>
            <person name="Yadav J.S."/>
            <person name="Pangilinan J."/>
            <person name="Larsson K.H."/>
            <person name="Matsuura K."/>
            <person name="Barry K."/>
            <person name="Labutti K."/>
            <person name="Kuo R."/>
            <person name="Ohm R.A."/>
            <person name="Bhattacharya S.S."/>
            <person name="Shirouzu T."/>
            <person name="Yoshinaga Y."/>
            <person name="Martin F.M."/>
            <person name="Grigoriev I.V."/>
            <person name="Hibbett D.S."/>
        </authorList>
    </citation>
    <scope>NUCLEOTIDE SEQUENCE [LARGE SCALE GENOMIC DNA]</scope>
    <source>
        <strain evidence="1 2">CBS 109695</strain>
    </source>
</reference>
<accession>A0A166FJP5</accession>
<organism evidence="1 2">
    <name type="scientific">Athelia psychrophila</name>
    <dbReference type="NCBI Taxonomy" id="1759441"/>
    <lineage>
        <taxon>Eukaryota</taxon>
        <taxon>Fungi</taxon>
        <taxon>Dikarya</taxon>
        <taxon>Basidiomycota</taxon>
        <taxon>Agaricomycotina</taxon>
        <taxon>Agaricomycetes</taxon>
        <taxon>Agaricomycetidae</taxon>
        <taxon>Atheliales</taxon>
        <taxon>Atheliaceae</taxon>
        <taxon>Athelia</taxon>
    </lineage>
</organism>
<protein>
    <submittedName>
        <fullName evidence="1">Uncharacterized protein</fullName>
    </submittedName>
</protein>
<dbReference type="EMBL" id="KV417588">
    <property type="protein sequence ID" value="KZP16880.1"/>
    <property type="molecule type" value="Genomic_DNA"/>
</dbReference>
<name>A0A166FJP5_9AGAM</name>
<dbReference type="Proteomes" id="UP000076532">
    <property type="component" value="Unassembled WGS sequence"/>
</dbReference>
<sequence>MWADRLRLLSFFQHLSLHNHCNCVWYRTSRLPGHCMASDRGHSHSSLQNALGSAIILGNCQPHVSCSARSNISFSAQWP</sequence>
<gene>
    <name evidence="1" type="ORF">FIBSPDRAFT_38448</name>
</gene>